<sequence>MGFPSVMARIREIMFFFLFVFFLNGATRPRILMVPNSTYKSHLGWGKRILMIPLISSQLN</sequence>
<protein>
    <submittedName>
        <fullName evidence="1">Uncharacterized protein</fullName>
    </submittedName>
</protein>
<reference evidence="1 2" key="1">
    <citation type="submission" date="2023-10" db="EMBL/GenBank/DDBJ databases">
        <title>Genome-Wide Identification Analysis in wild type Solanum Pinnatisectum Reveals Some Genes Defensing Phytophthora Infestans.</title>
        <authorList>
            <person name="Sun C."/>
        </authorList>
    </citation>
    <scope>NUCLEOTIDE SEQUENCE [LARGE SCALE GENOMIC DNA]</scope>
    <source>
        <strain evidence="1">LQN</strain>
        <tissue evidence="1">Leaf</tissue>
    </source>
</reference>
<evidence type="ECO:0000313" key="1">
    <source>
        <dbReference type="EMBL" id="KAK4730950.1"/>
    </source>
</evidence>
<gene>
    <name evidence="1" type="ORF">R3W88_023938</name>
</gene>
<proteinExistence type="predicted"/>
<dbReference type="Proteomes" id="UP001311915">
    <property type="component" value="Unassembled WGS sequence"/>
</dbReference>
<evidence type="ECO:0000313" key="2">
    <source>
        <dbReference type="Proteomes" id="UP001311915"/>
    </source>
</evidence>
<organism evidence="1 2">
    <name type="scientific">Solanum pinnatisectum</name>
    <name type="common">tansyleaf nightshade</name>
    <dbReference type="NCBI Taxonomy" id="50273"/>
    <lineage>
        <taxon>Eukaryota</taxon>
        <taxon>Viridiplantae</taxon>
        <taxon>Streptophyta</taxon>
        <taxon>Embryophyta</taxon>
        <taxon>Tracheophyta</taxon>
        <taxon>Spermatophyta</taxon>
        <taxon>Magnoliopsida</taxon>
        <taxon>eudicotyledons</taxon>
        <taxon>Gunneridae</taxon>
        <taxon>Pentapetalae</taxon>
        <taxon>asterids</taxon>
        <taxon>lamiids</taxon>
        <taxon>Solanales</taxon>
        <taxon>Solanaceae</taxon>
        <taxon>Solanoideae</taxon>
        <taxon>Solaneae</taxon>
        <taxon>Solanum</taxon>
    </lineage>
</organism>
<accession>A0AAV9M1U5</accession>
<dbReference type="EMBL" id="JAWPEI010000003">
    <property type="protein sequence ID" value="KAK4730950.1"/>
    <property type="molecule type" value="Genomic_DNA"/>
</dbReference>
<name>A0AAV9M1U5_9SOLN</name>
<dbReference type="AlphaFoldDB" id="A0AAV9M1U5"/>
<comment type="caution">
    <text evidence="1">The sequence shown here is derived from an EMBL/GenBank/DDBJ whole genome shotgun (WGS) entry which is preliminary data.</text>
</comment>
<keyword evidence="2" id="KW-1185">Reference proteome</keyword>